<dbReference type="InterPro" id="IPR004721">
    <property type="entry name" value="DHOdimr"/>
</dbReference>
<dbReference type="InterPro" id="IPR002195">
    <property type="entry name" value="Dihydroorotase_CS"/>
</dbReference>
<keyword evidence="10" id="KW-1185">Reference proteome</keyword>
<dbReference type="InterPro" id="IPR032466">
    <property type="entry name" value="Metal_Hydrolase"/>
</dbReference>
<evidence type="ECO:0000259" key="8">
    <source>
        <dbReference type="Pfam" id="PF04909"/>
    </source>
</evidence>
<dbReference type="EC" id="3.5.2.3" evidence="3"/>
<dbReference type="NCBIfam" id="TIGR00856">
    <property type="entry name" value="pyrC_dimer"/>
    <property type="match status" value="1"/>
</dbReference>
<accession>A0ABR4P435</accession>
<evidence type="ECO:0000256" key="1">
    <source>
        <dbReference type="ARBA" id="ARBA00004880"/>
    </source>
</evidence>
<protein>
    <recommendedName>
        <fullName evidence="3">dihydroorotase</fullName>
        <ecNumber evidence="3">3.5.2.3</ecNumber>
    </recommendedName>
</protein>
<dbReference type="InterPro" id="IPR006680">
    <property type="entry name" value="Amidohydro-rel"/>
</dbReference>
<keyword evidence="6" id="KW-0862">Zinc</keyword>
<dbReference type="Pfam" id="PF04909">
    <property type="entry name" value="Amidohydro_2"/>
    <property type="match status" value="1"/>
</dbReference>
<evidence type="ECO:0000256" key="2">
    <source>
        <dbReference type="ARBA" id="ARBA00005631"/>
    </source>
</evidence>
<proteinExistence type="inferred from homology"/>
<comment type="caution">
    <text evidence="9">The sequence shown here is derived from an EMBL/GenBank/DDBJ whole genome shotgun (WGS) entry which is preliminary data.</text>
</comment>
<dbReference type="PANTHER" id="PTHR43137">
    <property type="entry name" value="DIHYDROOROTASE"/>
    <property type="match status" value="1"/>
</dbReference>
<evidence type="ECO:0000256" key="6">
    <source>
        <dbReference type="ARBA" id="ARBA00022833"/>
    </source>
</evidence>
<evidence type="ECO:0000256" key="3">
    <source>
        <dbReference type="ARBA" id="ARBA00012860"/>
    </source>
</evidence>
<name>A0ABR4P435_9HELO</name>
<dbReference type="PANTHER" id="PTHR43137:SF1">
    <property type="entry name" value="DIHYDROOROTASE"/>
    <property type="match status" value="1"/>
</dbReference>
<dbReference type="Proteomes" id="UP001629113">
    <property type="component" value="Unassembled WGS sequence"/>
</dbReference>
<dbReference type="HAMAP" id="MF_00219">
    <property type="entry name" value="PyrC_classII"/>
    <property type="match status" value="1"/>
</dbReference>
<sequence>MALSQKFDGLELPPSADFHAHLRDGAMMESVTKTVRQGGANTALIMPNLVPPITTVASALAYKARLEALDPKVNYLMTLYLHESITPEVVREAKAAGLVGIKSYPAGVTTNSSSGVISYEPFYPVFAEMEKCGLVLNLHGECPSDESKGINIMNAESRFLSTLKSINAAFPHLKIVLEHCTTAAAVAAVKECGPTVVGTITAHHLYLTIDDVADDPFNFCKPIAKLNTDRDALLQAAVGGNSKFFLGSDSAPHDISKKKGGRGKTAAGVFTQPYITQLVVDAFEKAIERGFIQEEAVTKELLVNFVSGFGRAFYEVPDNTGEVIILRRKGEVIKDAFFGEGVEVVPFRRGQETWSIEWK</sequence>
<dbReference type="EMBL" id="JBFCZG010000010">
    <property type="protein sequence ID" value="KAL3418017.1"/>
    <property type="molecule type" value="Genomic_DNA"/>
</dbReference>
<dbReference type="PROSITE" id="PS00482">
    <property type="entry name" value="DIHYDROOROTASE_1"/>
    <property type="match status" value="1"/>
</dbReference>
<comment type="similarity">
    <text evidence="2">Belongs to the metallo-dependent hydrolases superfamily. DHOase family. Class II DHOase subfamily.</text>
</comment>
<evidence type="ECO:0000256" key="5">
    <source>
        <dbReference type="ARBA" id="ARBA00022801"/>
    </source>
</evidence>
<evidence type="ECO:0000313" key="10">
    <source>
        <dbReference type="Proteomes" id="UP001629113"/>
    </source>
</evidence>
<dbReference type="PROSITE" id="PS00483">
    <property type="entry name" value="DIHYDROOROTASE_2"/>
    <property type="match status" value="1"/>
</dbReference>
<keyword evidence="5" id="KW-0378">Hydrolase</keyword>
<dbReference type="Gene3D" id="3.20.20.140">
    <property type="entry name" value="Metal-dependent hydrolases"/>
    <property type="match status" value="1"/>
</dbReference>
<feature type="domain" description="Amidohydrolase-related" evidence="8">
    <location>
        <begin position="84"/>
        <end position="187"/>
    </location>
</feature>
<evidence type="ECO:0000256" key="4">
    <source>
        <dbReference type="ARBA" id="ARBA00022723"/>
    </source>
</evidence>
<keyword evidence="4" id="KW-0479">Metal-binding</keyword>
<gene>
    <name evidence="9" type="ORF">PVAG01_11027</name>
</gene>
<keyword evidence="7" id="KW-0665">Pyrimidine biosynthesis</keyword>
<evidence type="ECO:0000256" key="7">
    <source>
        <dbReference type="ARBA" id="ARBA00022975"/>
    </source>
</evidence>
<organism evidence="9 10">
    <name type="scientific">Phlyctema vagabunda</name>
    <dbReference type="NCBI Taxonomy" id="108571"/>
    <lineage>
        <taxon>Eukaryota</taxon>
        <taxon>Fungi</taxon>
        <taxon>Dikarya</taxon>
        <taxon>Ascomycota</taxon>
        <taxon>Pezizomycotina</taxon>
        <taxon>Leotiomycetes</taxon>
        <taxon>Helotiales</taxon>
        <taxon>Dermateaceae</taxon>
        <taxon>Phlyctema</taxon>
    </lineage>
</organism>
<evidence type="ECO:0000313" key="9">
    <source>
        <dbReference type="EMBL" id="KAL3418017.1"/>
    </source>
</evidence>
<reference evidence="9 10" key="1">
    <citation type="submission" date="2024-06" db="EMBL/GenBank/DDBJ databases">
        <title>Complete genome of Phlyctema vagabunda strain 19-DSS-EL-015.</title>
        <authorList>
            <person name="Fiorenzani C."/>
        </authorList>
    </citation>
    <scope>NUCLEOTIDE SEQUENCE [LARGE SCALE GENOMIC DNA]</scope>
    <source>
        <strain evidence="9 10">19-DSS-EL-015</strain>
    </source>
</reference>
<dbReference type="PIRSF" id="PIRSF001237">
    <property type="entry name" value="DHOdimr"/>
    <property type="match status" value="1"/>
</dbReference>
<dbReference type="SUPFAM" id="SSF51556">
    <property type="entry name" value="Metallo-dependent hydrolases"/>
    <property type="match status" value="1"/>
</dbReference>
<comment type="pathway">
    <text evidence="1">Pyrimidine metabolism; UMP biosynthesis via de novo pathway; (S)-dihydroorotate from bicarbonate: step 3/3.</text>
</comment>